<accession>A0ABX7R1S1</accession>
<protein>
    <submittedName>
        <fullName evidence="2">PepSY domain-containing protein</fullName>
    </submittedName>
</protein>
<proteinExistence type="predicted"/>
<dbReference type="InterPro" id="IPR005625">
    <property type="entry name" value="PepSY-ass_TM"/>
</dbReference>
<evidence type="ECO:0000256" key="1">
    <source>
        <dbReference type="SAM" id="Phobius"/>
    </source>
</evidence>
<evidence type="ECO:0000313" key="3">
    <source>
        <dbReference type="Proteomes" id="UP000663207"/>
    </source>
</evidence>
<sequence>MSKKLHSGKRSPLSLAFKRHLRPWHRRLGLVGALFLLLLALTGVAINHADDWHLPQSRVTLNWLLDWYGIQPPNQVLLFETAPEVLAATDNLLWLGERQVLEAKGPLLAAVRTEGFVLAIDSDNLYLLDGQGQLQEVQDTSTGLPKALANLAVMGPDEIWLQAADGMYQSDSQLIEWSRAMPFKAPEWIQAVAQADTALQLQARSASLNWERVLLDLHSGRLFGQWAKWLWDFLALVFVLISVSGGYIWWQQKRH</sequence>
<dbReference type="PANTHER" id="PTHR40115">
    <property type="entry name" value="INNER MEMBRANE PROTEIN WITH PEPSY TM HELIX"/>
    <property type="match status" value="1"/>
</dbReference>
<keyword evidence="3" id="KW-1185">Reference proteome</keyword>
<name>A0ABX7R1S1_9GAMM</name>
<dbReference type="RefSeq" id="WP_207380933.1">
    <property type="nucleotide sequence ID" value="NZ_CP071502.1"/>
</dbReference>
<keyword evidence="1" id="KW-0812">Transmembrane</keyword>
<dbReference type="EMBL" id="CP071502">
    <property type="protein sequence ID" value="QSX37754.1"/>
    <property type="molecule type" value="Genomic_DNA"/>
</dbReference>
<dbReference type="InterPro" id="IPR032307">
    <property type="entry name" value="PepSY_TM-like_2"/>
</dbReference>
<dbReference type="Proteomes" id="UP000663207">
    <property type="component" value="Chromosome"/>
</dbReference>
<evidence type="ECO:0000313" key="2">
    <source>
        <dbReference type="EMBL" id="QSX37754.1"/>
    </source>
</evidence>
<dbReference type="Pfam" id="PF03929">
    <property type="entry name" value="PepSY_TM"/>
    <property type="match status" value="1"/>
</dbReference>
<dbReference type="PANTHER" id="PTHR40115:SF1">
    <property type="entry name" value="INNER MEMBRANE PROTEIN WITH PEPSY TM HELIX"/>
    <property type="match status" value="1"/>
</dbReference>
<gene>
    <name evidence="2" type="ORF">JYB85_02615</name>
</gene>
<keyword evidence="1" id="KW-1133">Transmembrane helix</keyword>
<organism evidence="2 3">
    <name type="scientific">Shewanella sedimentimangrovi</name>
    <dbReference type="NCBI Taxonomy" id="2814293"/>
    <lineage>
        <taxon>Bacteria</taxon>
        <taxon>Pseudomonadati</taxon>
        <taxon>Pseudomonadota</taxon>
        <taxon>Gammaproteobacteria</taxon>
        <taxon>Alteromonadales</taxon>
        <taxon>Shewanellaceae</taxon>
        <taxon>Shewanella</taxon>
    </lineage>
</organism>
<keyword evidence="1" id="KW-0472">Membrane</keyword>
<feature type="transmembrane region" description="Helical" evidence="1">
    <location>
        <begin position="229"/>
        <end position="250"/>
    </location>
</feature>
<reference evidence="2 3" key="1">
    <citation type="submission" date="2021-03" db="EMBL/GenBank/DDBJ databases">
        <title>Novel species identification of genus Shewanella.</title>
        <authorList>
            <person name="Liu G."/>
            <person name="Zhang Q."/>
        </authorList>
    </citation>
    <scope>NUCLEOTIDE SEQUENCE [LARGE SCALE GENOMIC DNA]</scope>
    <source>
        <strain evidence="2 3">FJAT-52962</strain>
    </source>
</reference>